<reference evidence="1 2" key="1">
    <citation type="journal article" date="2018" name="Front. Plant Sci.">
        <title>Red Clover (Trifolium pratense) and Zigzag Clover (T. medium) - A Picture of Genomic Similarities and Differences.</title>
        <authorList>
            <person name="Dluhosova J."/>
            <person name="Istvanek J."/>
            <person name="Nedelnik J."/>
            <person name="Repkova J."/>
        </authorList>
    </citation>
    <scope>NUCLEOTIDE SEQUENCE [LARGE SCALE GENOMIC DNA]</scope>
    <source>
        <strain evidence="2">cv. 10/8</strain>
        <tissue evidence="1">Leaf</tissue>
    </source>
</reference>
<accession>A0A392W655</accession>
<keyword evidence="2" id="KW-1185">Reference proteome</keyword>
<dbReference type="Proteomes" id="UP000265520">
    <property type="component" value="Unassembled WGS sequence"/>
</dbReference>
<evidence type="ECO:0000313" key="1">
    <source>
        <dbReference type="EMBL" id="MCI95866.1"/>
    </source>
</evidence>
<protein>
    <submittedName>
        <fullName evidence="1">Uncharacterized protein</fullName>
    </submittedName>
</protein>
<sequence length="23" mass="2371">MVNDCTVGQGMAYGTIPKIEAAT</sequence>
<evidence type="ECO:0000313" key="2">
    <source>
        <dbReference type="Proteomes" id="UP000265520"/>
    </source>
</evidence>
<organism evidence="1 2">
    <name type="scientific">Trifolium medium</name>
    <dbReference type="NCBI Taxonomy" id="97028"/>
    <lineage>
        <taxon>Eukaryota</taxon>
        <taxon>Viridiplantae</taxon>
        <taxon>Streptophyta</taxon>
        <taxon>Embryophyta</taxon>
        <taxon>Tracheophyta</taxon>
        <taxon>Spermatophyta</taxon>
        <taxon>Magnoliopsida</taxon>
        <taxon>eudicotyledons</taxon>
        <taxon>Gunneridae</taxon>
        <taxon>Pentapetalae</taxon>
        <taxon>rosids</taxon>
        <taxon>fabids</taxon>
        <taxon>Fabales</taxon>
        <taxon>Fabaceae</taxon>
        <taxon>Papilionoideae</taxon>
        <taxon>50 kb inversion clade</taxon>
        <taxon>NPAAA clade</taxon>
        <taxon>Hologalegina</taxon>
        <taxon>IRL clade</taxon>
        <taxon>Trifolieae</taxon>
        <taxon>Trifolium</taxon>
    </lineage>
</organism>
<feature type="non-terminal residue" evidence="1">
    <location>
        <position position="23"/>
    </location>
</feature>
<dbReference type="EMBL" id="LXQA011398638">
    <property type="protein sequence ID" value="MCI95866.1"/>
    <property type="molecule type" value="Genomic_DNA"/>
</dbReference>
<comment type="caution">
    <text evidence="1">The sequence shown here is derived from an EMBL/GenBank/DDBJ whole genome shotgun (WGS) entry which is preliminary data.</text>
</comment>
<name>A0A392W655_9FABA</name>
<dbReference type="AlphaFoldDB" id="A0A392W655"/>
<proteinExistence type="predicted"/>